<dbReference type="EMBL" id="BAABKD010000009">
    <property type="protein sequence ID" value="GAA5089704.1"/>
    <property type="molecule type" value="Genomic_DNA"/>
</dbReference>
<gene>
    <name evidence="2" type="ORF">GCM10023337_12980</name>
</gene>
<dbReference type="PRINTS" id="PR00081">
    <property type="entry name" value="GDHRDH"/>
</dbReference>
<reference evidence="3" key="1">
    <citation type="journal article" date="2019" name="Int. J. Syst. Evol. Microbiol.">
        <title>The Global Catalogue of Microorganisms (GCM) 10K type strain sequencing project: providing services to taxonomists for standard genome sequencing and annotation.</title>
        <authorList>
            <consortium name="The Broad Institute Genomics Platform"/>
            <consortium name="The Broad Institute Genome Sequencing Center for Infectious Disease"/>
            <person name="Wu L."/>
            <person name="Ma J."/>
        </authorList>
    </citation>
    <scope>NUCLEOTIDE SEQUENCE [LARGE SCALE GENOMIC DNA]</scope>
    <source>
        <strain evidence="3">JCM 18423</strain>
    </source>
</reference>
<dbReference type="Gene3D" id="3.40.50.720">
    <property type="entry name" value="NAD(P)-binding Rossmann-like Domain"/>
    <property type="match status" value="1"/>
</dbReference>
<comment type="similarity">
    <text evidence="1">Belongs to the short-chain dehydrogenases/reductases (SDR) family.</text>
</comment>
<organism evidence="2 3">
    <name type="scientific">Paenalcaligenes hermetiae</name>
    <dbReference type="NCBI Taxonomy" id="1157987"/>
    <lineage>
        <taxon>Bacteria</taxon>
        <taxon>Pseudomonadati</taxon>
        <taxon>Pseudomonadota</taxon>
        <taxon>Betaproteobacteria</taxon>
        <taxon>Burkholderiales</taxon>
        <taxon>Alcaligenaceae</taxon>
        <taxon>Paenalcaligenes</taxon>
    </lineage>
</organism>
<evidence type="ECO:0000313" key="3">
    <source>
        <dbReference type="Proteomes" id="UP001500227"/>
    </source>
</evidence>
<protein>
    <submittedName>
        <fullName evidence="2">SDR family NAD(P)-dependent oxidoreductase</fullName>
    </submittedName>
</protein>
<comment type="caution">
    <text evidence="2">The sequence shown here is derived from an EMBL/GenBank/DDBJ whole genome shotgun (WGS) entry which is preliminary data.</text>
</comment>
<dbReference type="PRINTS" id="PR00080">
    <property type="entry name" value="SDRFAMILY"/>
</dbReference>
<dbReference type="Pfam" id="PF13561">
    <property type="entry name" value="adh_short_C2"/>
    <property type="match status" value="1"/>
</dbReference>
<dbReference type="PANTHER" id="PTHR42760">
    <property type="entry name" value="SHORT-CHAIN DEHYDROGENASES/REDUCTASES FAMILY MEMBER"/>
    <property type="match status" value="1"/>
</dbReference>
<evidence type="ECO:0000256" key="1">
    <source>
        <dbReference type="ARBA" id="ARBA00006484"/>
    </source>
</evidence>
<dbReference type="InterPro" id="IPR036291">
    <property type="entry name" value="NAD(P)-bd_dom_sf"/>
</dbReference>
<sequence length="253" mass="27018">MSKRRVLVVGSGRGIGAATARLLAEQGYELVLADQNLSLLAEVAESIGDAVVHYEALDISDYSAVQNMFLNLTERQLFLSCLVNTAAISPFSENGGRLLLYDTTPDLWEKVFAVNTYGTYALSREFMAHIKGRAIQHGRVVNLASTAAQLGGYQSCTAYVASKAAVIGFTKALARELAPLNVTANIVAPGLIETPMLRVGVKPENDEQAVELVPLARIGQAEEVAAAIAYLLSEQAGYVTGTTLDVNGGYYMV</sequence>
<dbReference type="SUPFAM" id="SSF51735">
    <property type="entry name" value="NAD(P)-binding Rossmann-fold domains"/>
    <property type="match status" value="1"/>
</dbReference>
<dbReference type="Proteomes" id="UP001500227">
    <property type="component" value="Unassembled WGS sequence"/>
</dbReference>
<accession>A0ABP9M1V7</accession>
<keyword evidence="3" id="KW-1185">Reference proteome</keyword>
<dbReference type="RefSeq" id="WP_300647304.1">
    <property type="nucleotide sequence ID" value="NZ_BAABKD010000009.1"/>
</dbReference>
<evidence type="ECO:0000313" key="2">
    <source>
        <dbReference type="EMBL" id="GAA5089704.1"/>
    </source>
</evidence>
<proteinExistence type="inferred from homology"/>
<dbReference type="CDD" id="cd05233">
    <property type="entry name" value="SDR_c"/>
    <property type="match status" value="1"/>
</dbReference>
<dbReference type="InterPro" id="IPR002347">
    <property type="entry name" value="SDR_fam"/>
</dbReference>
<name>A0ABP9M1V7_9BURK</name>